<evidence type="ECO:0000256" key="1">
    <source>
        <dbReference type="ARBA" id="ARBA00001946"/>
    </source>
</evidence>
<dbReference type="Pfam" id="PF01131">
    <property type="entry name" value="Topoisom_bac"/>
    <property type="match status" value="1"/>
</dbReference>
<evidence type="ECO:0000256" key="15">
    <source>
        <dbReference type="ARBA" id="ARBA00049360"/>
    </source>
</evidence>
<evidence type="ECO:0000259" key="19">
    <source>
        <dbReference type="PROSITE" id="PS51192"/>
    </source>
</evidence>
<feature type="domain" description="RG N-terminal-type" evidence="20">
    <location>
        <begin position="9"/>
        <end position="51"/>
    </location>
</feature>
<feature type="region of interest" description="Topoisomerase I" evidence="16">
    <location>
        <begin position="631"/>
        <end position="1289"/>
    </location>
</feature>
<dbReference type="EMBL" id="NBVN01000002">
    <property type="protein sequence ID" value="PUA33098.1"/>
    <property type="molecule type" value="Genomic_DNA"/>
</dbReference>
<evidence type="ECO:0000256" key="10">
    <source>
        <dbReference type="ARBA" id="ARBA00022842"/>
    </source>
</evidence>
<dbReference type="Pfam" id="PF17915">
    <property type="entry name" value="zf_Rg"/>
    <property type="match status" value="1"/>
</dbReference>
<evidence type="ECO:0000259" key="21">
    <source>
        <dbReference type="PROSITE" id="PS52039"/>
    </source>
</evidence>
<evidence type="ECO:0000256" key="9">
    <source>
        <dbReference type="ARBA" id="ARBA00022840"/>
    </source>
</evidence>
<dbReference type="Pfam" id="PF01751">
    <property type="entry name" value="Toprim"/>
    <property type="match status" value="1"/>
</dbReference>
<dbReference type="Gene3D" id="3.40.50.140">
    <property type="match status" value="1"/>
</dbReference>
<dbReference type="Proteomes" id="UP000244093">
    <property type="component" value="Unassembled WGS sequence"/>
</dbReference>
<dbReference type="GO" id="GO:0008270">
    <property type="term" value="F:zinc ion binding"/>
    <property type="evidence" value="ECO:0007669"/>
    <property type="project" value="UniProtKB-UniRule"/>
</dbReference>
<dbReference type="Pfam" id="PF00270">
    <property type="entry name" value="DEAD"/>
    <property type="match status" value="1"/>
</dbReference>
<dbReference type="PROSITE" id="PS52037">
    <property type="entry name" value="ZF_RG_C"/>
    <property type="match status" value="1"/>
</dbReference>
<dbReference type="InterPro" id="IPR003601">
    <property type="entry name" value="Topo_IA_2"/>
</dbReference>
<comment type="domain">
    <text evidence="16">Introduction of positive supercoils requires the cooperation of both domains. The helicase-like domain probably does not directly unwind DNA, but more likely acts by driving ATP-dependent conformational changes within the whole enzyme. A beta hairpin in the 'latch' region of the N-terminal domain plays a regulatory role in the enzyme, repressing topoisomerase activity in the absence of ATP and preventing the enzyme from acting as an ATP-independent relaxing enzyme; it also helps to coordinate nucleotide hydrolysis by the ATPase domain with the supercoiling activity of the topoisomerase domain.</text>
</comment>
<accession>A0A2R7Y6D9</accession>
<evidence type="ECO:0000256" key="7">
    <source>
        <dbReference type="ARBA" id="ARBA00022771"/>
    </source>
</evidence>
<dbReference type="GO" id="GO:0006260">
    <property type="term" value="P:DNA replication"/>
    <property type="evidence" value="ECO:0007669"/>
    <property type="project" value="UniProtKB-UniRule"/>
</dbReference>
<dbReference type="InterPro" id="IPR040569">
    <property type="entry name" value="Znf_Rg"/>
</dbReference>
<dbReference type="CDD" id="cd03361">
    <property type="entry name" value="TOPRIM_TopoIA_RevGyr"/>
    <property type="match status" value="1"/>
</dbReference>
<comment type="catalytic activity">
    <reaction evidence="15 16 17">
        <text>ATP + H2O = ADP + phosphate + H(+)</text>
        <dbReference type="Rhea" id="RHEA:13065"/>
        <dbReference type="ChEBI" id="CHEBI:15377"/>
        <dbReference type="ChEBI" id="CHEBI:15378"/>
        <dbReference type="ChEBI" id="CHEBI:30616"/>
        <dbReference type="ChEBI" id="CHEBI:43474"/>
        <dbReference type="ChEBI" id="CHEBI:456216"/>
    </reaction>
</comment>
<keyword evidence="10" id="KW-0460">Magnesium</keyword>
<keyword evidence="9 16" id="KW-0067">ATP-binding</keyword>
<dbReference type="InterPro" id="IPR027417">
    <property type="entry name" value="P-loop_NTPase"/>
</dbReference>
<dbReference type="PROSITE" id="PS52036">
    <property type="entry name" value="ZF_RG_N"/>
    <property type="match status" value="1"/>
</dbReference>
<comment type="similarity">
    <text evidence="16">In the C-terminal section; belongs to the type IA topoisomerase family.</text>
</comment>
<evidence type="ECO:0000259" key="20">
    <source>
        <dbReference type="PROSITE" id="PS52036"/>
    </source>
</evidence>
<feature type="domain" description="Topo IA-type catalytic" evidence="21">
    <location>
        <begin position="826"/>
        <end position="1281"/>
    </location>
</feature>
<dbReference type="CDD" id="cd17924">
    <property type="entry name" value="DDXDc_reverse_gyrase"/>
    <property type="match status" value="1"/>
</dbReference>
<dbReference type="GO" id="GO:0005737">
    <property type="term" value="C:cytoplasm"/>
    <property type="evidence" value="ECO:0007669"/>
    <property type="project" value="UniProtKB-SubCell"/>
</dbReference>
<evidence type="ECO:0000256" key="6">
    <source>
        <dbReference type="ARBA" id="ARBA00022741"/>
    </source>
</evidence>
<comment type="function">
    <text evidence="16">Modifies the topological state of DNA by introducing positive supercoils in an ATP-dependent process, increasing the linking number in steps of +1. Binds to single-stranded DNA, transiently cleaves and then rejoins the ends, introducing a positive supercoil in the process. The scissile phosphodiester is attacked by the catalytic tyrosine of the enzyme, resulting in the formation of a DNA-(5'-phosphotyrosyl)-enzyme intermediate. Probably involved in rewinding DNA strands in regions of the chromosome that have opened up to allow replication, transcription, DNA repair and/or for DNA protection.</text>
</comment>
<evidence type="ECO:0000256" key="5">
    <source>
        <dbReference type="ARBA" id="ARBA00022723"/>
    </source>
</evidence>
<dbReference type="SUPFAM" id="SSF56712">
    <property type="entry name" value="Prokaryotic type I DNA topoisomerase"/>
    <property type="match status" value="1"/>
</dbReference>
<dbReference type="SUPFAM" id="SSF52540">
    <property type="entry name" value="P-loop containing nucleoside triphosphate hydrolases"/>
    <property type="match status" value="2"/>
</dbReference>
<evidence type="ECO:0000313" key="22">
    <source>
        <dbReference type="EMBL" id="PUA33098.1"/>
    </source>
</evidence>
<dbReference type="InterPro" id="IPR013497">
    <property type="entry name" value="Topo_IA_cen"/>
</dbReference>
<keyword evidence="5 16" id="KW-0479">Metal-binding</keyword>
<keyword evidence="8 16" id="KW-0862">Zinc</keyword>
<evidence type="ECO:0000256" key="14">
    <source>
        <dbReference type="ARBA" id="ARBA00043976"/>
    </source>
</evidence>
<dbReference type="InterPro" id="IPR013826">
    <property type="entry name" value="Topo_IA_cen_sub3"/>
</dbReference>
<dbReference type="GO" id="GO:0008094">
    <property type="term" value="F:ATP-dependent activity, acting on DNA"/>
    <property type="evidence" value="ECO:0007669"/>
    <property type="project" value="UniProtKB-UniRule"/>
</dbReference>
<keyword evidence="13 16" id="KW-0413">Isomerase</keyword>
<dbReference type="EC" id="5.6.2.-" evidence="16"/>
<dbReference type="InterPro" id="IPR023405">
    <property type="entry name" value="Topo_IA_core_domain"/>
</dbReference>
<dbReference type="InterPro" id="IPR013824">
    <property type="entry name" value="Topo_IA_cen_sub1"/>
</dbReference>
<dbReference type="InterPro" id="IPR034142">
    <property type="entry name" value="TOPRIM_RevGyr"/>
</dbReference>
<keyword evidence="4 16" id="KW-0963">Cytoplasm</keyword>
<dbReference type="InterPro" id="IPR014001">
    <property type="entry name" value="Helicase_ATP-bd"/>
</dbReference>
<dbReference type="PROSITE" id="PS52039">
    <property type="entry name" value="TOPO_IA_2"/>
    <property type="match status" value="1"/>
</dbReference>
<evidence type="ECO:0000256" key="17">
    <source>
        <dbReference type="RuleBase" id="RU004026"/>
    </source>
</evidence>
<dbReference type="HAMAP" id="MF_01125">
    <property type="entry name" value="Reverse_gyrase"/>
    <property type="match status" value="1"/>
</dbReference>
<dbReference type="InterPro" id="IPR011545">
    <property type="entry name" value="DEAD/DEAH_box_helicase_dom"/>
</dbReference>
<comment type="subunit">
    <text evidence="3 16">Monomer.</text>
</comment>
<keyword evidence="7 16" id="KW-0863">Zinc-finger</keyword>
<gene>
    <name evidence="16" type="primary">rgy</name>
    <name evidence="22" type="ORF">B7O98_01270</name>
</gene>
<dbReference type="GO" id="GO:0003677">
    <property type="term" value="F:DNA binding"/>
    <property type="evidence" value="ECO:0007669"/>
    <property type="project" value="UniProtKB-UniRule"/>
</dbReference>
<evidence type="ECO:0000259" key="18">
    <source>
        <dbReference type="PROSITE" id="PS50880"/>
    </source>
</evidence>
<name>A0A2R7Y6D9_9CREN</name>
<sequence>MPLEDEVREAEYVVYGSACPNCGGFISDTRLRLGLPCSTCLPTPLKEASLENVVKELRARGFLKKLAYVDYIDKESRELSEFFKRCVGSEPWSIQRLWIKRVAKKASFAMIAPTGIGKTTFGLVTALYKAKKGEKSYILVPTTTLAMQLERKINEIMERVGFYADVLVIHSKLRKSEKLRREANLDGNFDILVTTSRYFMKNFDRIRKHNFSFIFVDDVDAVLKGSKAINYILELMGFTEEDLAKGLELVRLKRELAYKGESPELMSRINVLKKSLELRNREGKVLIVASATGNPRGTRVKLFRELMGFEIGARPEFIRNVEDTYVEVKDLKEAEHVLLNLLRTLGGGGLVYVPIDLGIEYANALAKFLNENGIKAQAIHSKNVKALDMFIRNEVEVLVGVATYYGVLVRGIDLPVHIRYAVFIEPPRHKINLRTERLEPQDILRLLPIVRDAVKDAQEKQDLENTFIKLRRVFRRAGAIFLQASKEVLSGSRKPQTNAEELILKAYHKLKDLLSREEIISSIKNLTEVSVVEDRGSLYVLIPDAPTYIQATGRTSRLFLGGISKGLSVVITSDVRLLKGLEKRLRLLIDEFTFTNFKEVDLNKVLKEIKETREAILKIYQGVVLEELVKGKVPELKTVLMVVESPNKARTIARLFGRPSSRDYGRLKVYEVNIGNYTLLITASGGHIYELLTELTSEKVENIYSVAYRRDSKDKVPFIPIYETIKRCLNCGHQFVVERSNAEVKCPVCGSVNVADSIDVINAVRDVALEVDEVWLGTDPDTEGEKIAYDLKHVLLPMNKHVKRIEFHEVTRRAILNAMKNPRDIDENLVKAQLIRRIEDRWIGFTLSEDLQTRFWRDVFCKYVSQKAVETESRKYLRYQKLCSDFKERYRNLSAGRVQTPVLGWIIERYDEYVKSKTLFVIVNIDDFRVELPIPNEVRAKVKNGRRLGLKEVKVNLEVRDLGVEQIPPLPPYSTDTALSEISSRLGMSTTKVMDILQDLFELGFITYHRTDSVRVSDVGISIAREYLSDLLKDDLHKYFTPRVWSGEGAHECIRPTRPLDAGLLRELIAEGVIEPVKKVRVEHFRVYDLIFRRFIASQMKPAEAFKKSVKVKVDLIFEDGEVYQLEPYEIQFYSDMLFDGFNKVYEVVRVKKAPEPGLYILTADKCLIREWFTKQLHTQATLVKTMKEKEIGRPSTYAKIIDTVIKRRYVMVSKGRNQGLVPLLLGIKVYEYLTTNYNGLVSEERTRLLERMIRDMEEGKAHYGLILNELFEEIRRYKLLRGGAFAEA</sequence>
<evidence type="ECO:0000256" key="16">
    <source>
        <dbReference type="HAMAP-Rule" id="MF_01125"/>
    </source>
</evidence>
<comment type="similarity">
    <text evidence="14 16">In the N-terminal section; belongs to the DEAD box helicase family. DDVD subfamily.</text>
</comment>
<dbReference type="NCBIfam" id="TIGR01054">
    <property type="entry name" value="rgy"/>
    <property type="match status" value="1"/>
</dbReference>
<feature type="active site" description="O-(5'-phospho-DNA)-tyrosine intermediate" evidence="16">
    <location>
        <position position="1008"/>
    </location>
</feature>
<evidence type="ECO:0000313" key="23">
    <source>
        <dbReference type="Proteomes" id="UP000244093"/>
    </source>
</evidence>
<evidence type="ECO:0000256" key="12">
    <source>
        <dbReference type="ARBA" id="ARBA00023125"/>
    </source>
</evidence>
<keyword evidence="12 16" id="KW-0238">DNA-binding</keyword>
<evidence type="ECO:0000256" key="11">
    <source>
        <dbReference type="ARBA" id="ARBA00023029"/>
    </source>
</evidence>
<dbReference type="SMART" id="SM00487">
    <property type="entry name" value="DEXDc"/>
    <property type="match status" value="1"/>
</dbReference>
<dbReference type="CDD" id="cd00186">
    <property type="entry name" value="TOP1Ac"/>
    <property type="match status" value="1"/>
</dbReference>
<dbReference type="GO" id="GO:0006265">
    <property type="term" value="P:DNA topological change"/>
    <property type="evidence" value="ECO:0007669"/>
    <property type="project" value="UniProtKB-UniRule"/>
</dbReference>
<dbReference type="SMART" id="SM00436">
    <property type="entry name" value="TOP1Bc"/>
    <property type="match status" value="1"/>
</dbReference>
<dbReference type="PROSITE" id="PS50880">
    <property type="entry name" value="TOPRIM"/>
    <property type="match status" value="1"/>
</dbReference>
<dbReference type="PANTHER" id="PTHR43505">
    <property type="entry name" value="REVERSE GYRASE"/>
    <property type="match status" value="1"/>
</dbReference>
<dbReference type="SMART" id="SM00437">
    <property type="entry name" value="TOP1Ac"/>
    <property type="match status" value="1"/>
</dbReference>
<comment type="function">
    <text evidence="17">Modifies the topological state of DNA by introducing positive supercoils in an ATP-dependent process, increasing the linking number in steps of +1. Binds to single-stranded DNA, transiently cleaves and then rejoins the ends, introducing a positive supercoil in the process. The scissile phosphodiester is attacked by the catalytic tyrosine of the enzyme, resulting in the formation of a DNA-(5'-phosphotyrosyl)-enzyme intermediate. Involved in rewinding DNA strands in regions of the chromosome that have opened up to allow replication, transcription, DNA repair and/or for DNA protection.</text>
</comment>
<feature type="domain" description="Helicase ATP-binding" evidence="19">
    <location>
        <begin position="99"/>
        <end position="239"/>
    </location>
</feature>
<dbReference type="Gene3D" id="1.10.460.10">
    <property type="entry name" value="Topoisomerase I, domain 2"/>
    <property type="match status" value="1"/>
</dbReference>
<organism evidence="22 23">
    <name type="scientific">Zestosphaera tikiterensis</name>
    <dbReference type="NCBI Taxonomy" id="1973259"/>
    <lineage>
        <taxon>Archaea</taxon>
        <taxon>Thermoproteota</taxon>
        <taxon>Thermoprotei</taxon>
        <taxon>Desulfurococcales</taxon>
        <taxon>Desulfurococcaceae</taxon>
        <taxon>Zestosphaera</taxon>
    </lineage>
</organism>
<dbReference type="InterPro" id="IPR005736">
    <property type="entry name" value="Reverse_gyrase"/>
</dbReference>
<keyword evidence="16" id="KW-0378">Hydrolase</keyword>
<dbReference type="SMART" id="SM00493">
    <property type="entry name" value="TOPRIM"/>
    <property type="match status" value="1"/>
</dbReference>
<comment type="cofactor">
    <cofactor evidence="1">
        <name>Mg(2+)</name>
        <dbReference type="ChEBI" id="CHEBI:18420"/>
    </cofactor>
</comment>
<comment type="cofactor">
    <cofactor evidence="16">
        <name>Zn(2+)</name>
        <dbReference type="ChEBI" id="CHEBI:29105"/>
    </cofactor>
    <text evidence="16">Binds 1 or 2 zinc ions per subunit.</text>
</comment>
<feature type="domain" description="Toprim" evidence="18">
    <location>
        <begin position="638"/>
        <end position="810"/>
    </location>
</feature>
<protein>
    <recommendedName>
        <fullName evidence="16 17">Reverse gyrase</fullName>
        <ecNumber evidence="16">5.6.2.-</ecNumber>
    </recommendedName>
</protein>
<feature type="binding site" evidence="16">
    <location>
        <position position="95"/>
    </location>
    <ligand>
        <name>ATP</name>
        <dbReference type="ChEBI" id="CHEBI:30616"/>
    </ligand>
</feature>
<evidence type="ECO:0000256" key="4">
    <source>
        <dbReference type="ARBA" id="ARBA00022490"/>
    </source>
</evidence>
<dbReference type="GO" id="GO:0016887">
    <property type="term" value="F:ATP hydrolysis activity"/>
    <property type="evidence" value="ECO:0007669"/>
    <property type="project" value="RHEA"/>
</dbReference>
<comment type="subcellular location">
    <subcellularLocation>
        <location evidence="2 16">Cytoplasm</location>
    </subcellularLocation>
</comment>
<dbReference type="GO" id="GO:0005524">
    <property type="term" value="F:ATP binding"/>
    <property type="evidence" value="ECO:0007669"/>
    <property type="project" value="UniProtKB-UniRule"/>
</dbReference>
<dbReference type="PRINTS" id="PR00417">
    <property type="entry name" value="PRTPISMRASEI"/>
</dbReference>
<dbReference type="InterPro" id="IPR006171">
    <property type="entry name" value="TOPRIM_dom"/>
</dbReference>
<dbReference type="GO" id="GO:0160097">
    <property type="term" value="F:reverse gyrase activity"/>
    <property type="evidence" value="ECO:0007669"/>
    <property type="project" value="UniProtKB-UniRule"/>
</dbReference>
<keyword evidence="11 16" id="KW-0799">Topoisomerase</keyword>
<dbReference type="Gene3D" id="3.40.50.300">
    <property type="entry name" value="P-loop containing nucleotide triphosphate hydrolases"/>
    <property type="match status" value="3"/>
</dbReference>
<evidence type="ECO:0000256" key="13">
    <source>
        <dbReference type="ARBA" id="ARBA00023235"/>
    </source>
</evidence>
<dbReference type="InterPro" id="IPR003602">
    <property type="entry name" value="Topo_IA_DNA-bd_dom"/>
</dbReference>
<proteinExistence type="inferred from homology"/>
<dbReference type="PROSITE" id="PS51192">
    <property type="entry name" value="HELICASE_ATP_BIND_1"/>
    <property type="match status" value="1"/>
</dbReference>
<reference evidence="22 23" key="1">
    <citation type="journal article" date="2018" name="Syst. Appl. Microbiol.">
        <title>A new symbiotic nanoarchaeote (Candidatus Nanoclepta minutus) and its host (Zestosphaera tikiterensis gen. nov., sp. nov.) from a New Zealand hot spring.</title>
        <authorList>
            <person name="St John E."/>
            <person name="Liu Y."/>
            <person name="Podar M."/>
            <person name="Stott M.B."/>
            <person name="Meneghin J."/>
            <person name="Chen Z."/>
            <person name="Lagutin K."/>
            <person name="Mitchell K."/>
            <person name="Reysenbach A.L."/>
        </authorList>
    </citation>
    <scope>NUCLEOTIDE SEQUENCE [LARGE SCALE GENOMIC DNA]</scope>
    <source>
        <strain evidence="22">NZ3</strain>
    </source>
</reference>
<keyword evidence="6 16" id="KW-0547">Nucleotide-binding</keyword>
<evidence type="ECO:0000256" key="2">
    <source>
        <dbReference type="ARBA" id="ARBA00004496"/>
    </source>
</evidence>
<evidence type="ECO:0000256" key="3">
    <source>
        <dbReference type="ARBA" id="ARBA00011245"/>
    </source>
</evidence>
<dbReference type="PANTHER" id="PTHR43505:SF1">
    <property type="entry name" value="REVERSE GYRASE"/>
    <property type="match status" value="1"/>
</dbReference>
<dbReference type="Gene3D" id="1.10.290.10">
    <property type="entry name" value="Topoisomerase I, domain 4"/>
    <property type="match status" value="1"/>
</dbReference>
<dbReference type="Gene3D" id="2.60.510.20">
    <property type="match status" value="1"/>
</dbReference>
<comment type="caution">
    <text evidence="22">The sequence shown here is derived from an EMBL/GenBank/DDBJ whole genome shotgun (WGS) entry which is preliminary data.</text>
</comment>
<evidence type="ECO:0000256" key="8">
    <source>
        <dbReference type="ARBA" id="ARBA00022833"/>
    </source>
</evidence>
<comment type="miscellaneous">
    <text evidence="16">This enzyme is the only unique feature of hyperthermophilic bacteria/archaea known and seems to be essential for adaptation to life at high temperatures. It may play a role in stabilization of DNA at high temperatures.</text>
</comment>